<dbReference type="SMART" id="SM00408">
    <property type="entry name" value="IGc2"/>
    <property type="match status" value="1"/>
</dbReference>
<dbReference type="InterPro" id="IPR003599">
    <property type="entry name" value="Ig_sub"/>
</dbReference>
<proteinExistence type="predicted"/>
<dbReference type="InterPro" id="IPR003598">
    <property type="entry name" value="Ig_sub2"/>
</dbReference>
<evidence type="ECO:0000313" key="7">
    <source>
        <dbReference type="Proteomes" id="UP000828390"/>
    </source>
</evidence>
<dbReference type="AlphaFoldDB" id="A0A9D4LZ23"/>
<dbReference type="PANTHER" id="PTHR12231:SF253">
    <property type="entry name" value="DPR-INTERACTING PROTEIN ETA, ISOFORM B-RELATED"/>
    <property type="match status" value="1"/>
</dbReference>
<gene>
    <name evidence="6" type="ORF">DPMN_029390</name>
</gene>
<organism evidence="6 7">
    <name type="scientific">Dreissena polymorpha</name>
    <name type="common">Zebra mussel</name>
    <name type="synonym">Mytilus polymorpha</name>
    <dbReference type="NCBI Taxonomy" id="45954"/>
    <lineage>
        <taxon>Eukaryota</taxon>
        <taxon>Metazoa</taxon>
        <taxon>Spiralia</taxon>
        <taxon>Lophotrochozoa</taxon>
        <taxon>Mollusca</taxon>
        <taxon>Bivalvia</taxon>
        <taxon>Autobranchia</taxon>
        <taxon>Heteroconchia</taxon>
        <taxon>Euheterodonta</taxon>
        <taxon>Imparidentia</taxon>
        <taxon>Neoheterodontei</taxon>
        <taxon>Myida</taxon>
        <taxon>Dreissenoidea</taxon>
        <taxon>Dreissenidae</taxon>
        <taxon>Dreissena</taxon>
    </lineage>
</organism>
<feature type="domain" description="Ig-like" evidence="5">
    <location>
        <begin position="30"/>
        <end position="110"/>
    </location>
</feature>
<sequence>MEDNMLLLYHAEPGPLQDARTWNKERKCLPSVIRTGNVYIKEGESLNITCKYEPGDPPETAEQWKKEGILLVYSNKTLLYQRVARTDAGNYTCIATNTYDNGHTNFMGVDSHRFILHVLYQPIVQRFSLEQFDDNLNVTVSENESVVFNCVAEGFPSPDMRLLKDSAEYGTIYVCGFKYHWIRRKVDVFECIFSS</sequence>
<evidence type="ECO:0000256" key="4">
    <source>
        <dbReference type="ARBA" id="ARBA00023319"/>
    </source>
</evidence>
<accession>A0A9D4LZ23</accession>
<name>A0A9D4LZ23_DREPO</name>
<reference evidence="6" key="1">
    <citation type="journal article" date="2019" name="bioRxiv">
        <title>The Genome of the Zebra Mussel, Dreissena polymorpha: A Resource for Invasive Species Research.</title>
        <authorList>
            <person name="McCartney M.A."/>
            <person name="Auch B."/>
            <person name="Kono T."/>
            <person name="Mallez S."/>
            <person name="Zhang Y."/>
            <person name="Obille A."/>
            <person name="Becker A."/>
            <person name="Abrahante J.E."/>
            <person name="Garbe J."/>
            <person name="Badalamenti J.P."/>
            <person name="Herman A."/>
            <person name="Mangelson H."/>
            <person name="Liachko I."/>
            <person name="Sullivan S."/>
            <person name="Sone E.D."/>
            <person name="Koren S."/>
            <person name="Silverstein K.A.T."/>
            <person name="Beckman K.B."/>
            <person name="Gohl D.M."/>
        </authorList>
    </citation>
    <scope>NUCLEOTIDE SEQUENCE</scope>
    <source>
        <strain evidence="6">Duluth1</strain>
        <tissue evidence="6">Whole animal</tissue>
    </source>
</reference>
<comment type="caution">
    <text evidence="6">The sequence shown here is derived from an EMBL/GenBank/DDBJ whole genome shotgun (WGS) entry which is preliminary data.</text>
</comment>
<dbReference type="Proteomes" id="UP000828390">
    <property type="component" value="Unassembled WGS sequence"/>
</dbReference>
<keyword evidence="7" id="KW-1185">Reference proteome</keyword>
<dbReference type="InterPro" id="IPR036179">
    <property type="entry name" value="Ig-like_dom_sf"/>
</dbReference>
<evidence type="ECO:0000256" key="1">
    <source>
        <dbReference type="ARBA" id="ARBA00022729"/>
    </source>
</evidence>
<dbReference type="PANTHER" id="PTHR12231">
    <property type="entry name" value="CTX-RELATED TYPE I TRANSMEMBRANE PROTEIN"/>
    <property type="match status" value="1"/>
</dbReference>
<dbReference type="EMBL" id="JAIWYP010000002">
    <property type="protein sequence ID" value="KAH3866328.1"/>
    <property type="molecule type" value="Genomic_DNA"/>
</dbReference>
<keyword evidence="1" id="KW-0732">Signal</keyword>
<dbReference type="Pfam" id="PF13927">
    <property type="entry name" value="Ig_3"/>
    <property type="match status" value="1"/>
</dbReference>
<dbReference type="InterPro" id="IPR007110">
    <property type="entry name" value="Ig-like_dom"/>
</dbReference>
<dbReference type="Gene3D" id="2.60.40.10">
    <property type="entry name" value="Immunoglobulins"/>
    <property type="match status" value="1"/>
</dbReference>
<dbReference type="InterPro" id="IPR051170">
    <property type="entry name" value="Neural/epithelial_adhesion"/>
</dbReference>
<reference evidence="6" key="2">
    <citation type="submission" date="2020-11" db="EMBL/GenBank/DDBJ databases">
        <authorList>
            <person name="McCartney M.A."/>
            <person name="Auch B."/>
            <person name="Kono T."/>
            <person name="Mallez S."/>
            <person name="Becker A."/>
            <person name="Gohl D.M."/>
            <person name="Silverstein K.A.T."/>
            <person name="Koren S."/>
            <person name="Bechman K.B."/>
            <person name="Herman A."/>
            <person name="Abrahante J.E."/>
            <person name="Garbe J."/>
        </authorList>
    </citation>
    <scope>NUCLEOTIDE SEQUENCE</scope>
    <source>
        <strain evidence="6">Duluth1</strain>
        <tissue evidence="6">Whole animal</tissue>
    </source>
</reference>
<keyword evidence="2" id="KW-0677">Repeat</keyword>
<dbReference type="SUPFAM" id="SSF48726">
    <property type="entry name" value="Immunoglobulin"/>
    <property type="match status" value="2"/>
</dbReference>
<evidence type="ECO:0000313" key="6">
    <source>
        <dbReference type="EMBL" id="KAH3866328.1"/>
    </source>
</evidence>
<evidence type="ECO:0000259" key="5">
    <source>
        <dbReference type="PROSITE" id="PS50835"/>
    </source>
</evidence>
<evidence type="ECO:0000256" key="2">
    <source>
        <dbReference type="ARBA" id="ARBA00022737"/>
    </source>
</evidence>
<dbReference type="PROSITE" id="PS50835">
    <property type="entry name" value="IG_LIKE"/>
    <property type="match status" value="1"/>
</dbReference>
<dbReference type="InterPro" id="IPR013783">
    <property type="entry name" value="Ig-like_fold"/>
</dbReference>
<keyword evidence="3" id="KW-1015">Disulfide bond</keyword>
<keyword evidence="4" id="KW-0393">Immunoglobulin domain</keyword>
<evidence type="ECO:0000256" key="3">
    <source>
        <dbReference type="ARBA" id="ARBA00023157"/>
    </source>
</evidence>
<dbReference type="SMART" id="SM00409">
    <property type="entry name" value="IG"/>
    <property type="match status" value="1"/>
</dbReference>
<dbReference type="GO" id="GO:0043005">
    <property type="term" value="C:neuron projection"/>
    <property type="evidence" value="ECO:0007669"/>
    <property type="project" value="TreeGrafter"/>
</dbReference>
<protein>
    <recommendedName>
        <fullName evidence="5">Ig-like domain-containing protein</fullName>
    </recommendedName>
</protein>